<gene>
    <name evidence="4" type="ORF">SAMN02745146_2539</name>
</gene>
<dbReference type="OrthoDB" id="885818at2"/>
<reference evidence="4 5" key="1">
    <citation type="submission" date="2016-11" db="EMBL/GenBank/DDBJ databases">
        <authorList>
            <person name="Jaros S."/>
            <person name="Januszkiewicz K."/>
            <person name="Wedrychowicz H."/>
        </authorList>
    </citation>
    <scope>NUCLEOTIDE SEQUENCE [LARGE SCALE GENOMIC DNA]</scope>
    <source>
        <strain evidence="4 5">DSM 21074</strain>
    </source>
</reference>
<proteinExistence type="predicted"/>
<evidence type="ECO:0000313" key="5">
    <source>
        <dbReference type="Proteomes" id="UP000184418"/>
    </source>
</evidence>
<dbReference type="InterPro" id="IPR027385">
    <property type="entry name" value="Beta-barrel_OMP"/>
</dbReference>
<feature type="chain" id="PRO_5012951823" evidence="2">
    <location>
        <begin position="22"/>
        <end position="208"/>
    </location>
</feature>
<evidence type="ECO:0000256" key="1">
    <source>
        <dbReference type="ARBA" id="ARBA00022729"/>
    </source>
</evidence>
<keyword evidence="5" id="KW-1185">Reference proteome</keyword>
<name>A0A1M6HKC6_9BACT</name>
<organism evidence="4 5">
    <name type="scientific">Hymenobacter daecheongensis DSM 21074</name>
    <dbReference type="NCBI Taxonomy" id="1121955"/>
    <lineage>
        <taxon>Bacteria</taxon>
        <taxon>Pseudomonadati</taxon>
        <taxon>Bacteroidota</taxon>
        <taxon>Cytophagia</taxon>
        <taxon>Cytophagales</taxon>
        <taxon>Hymenobacteraceae</taxon>
        <taxon>Hymenobacter</taxon>
    </lineage>
</organism>
<feature type="domain" description="Outer membrane protein beta-barrel" evidence="3">
    <location>
        <begin position="8"/>
        <end position="168"/>
    </location>
</feature>
<dbReference type="Gene3D" id="2.40.160.20">
    <property type="match status" value="1"/>
</dbReference>
<dbReference type="Pfam" id="PF13505">
    <property type="entry name" value="OMP_b-brl"/>
    <property type="match status" value="1"/>
</dbReference>
<keyword evidence="1 2" id="KW-0732">Signal</keyword>
<dbReference type="AlphaFoldDB" id="A0A1M6HKC6"/>
<sequence>MKKFPLCSLALLATLPLAARATAPAQPDTTAAPAPRTHALKLGLRTTAGQGLLPTAGYEWQLRPRLSLQTSLGYTGSTWHGGYSYVNDDYTISNYSYTLRARHLTAAAELRYYFQRTKPALLGWYAGVGLGTSYNQFTYAASNHPTTTTSSTLTIRPQLRLGRQWSLGQRLLLDTYLGLDMNQQYFSRSWRNRWQATGVAGFQLGYRF</sequence>
<evidence type="ECO:0000259" key="3">
    <source>
        <dbReference type="Pfam" id="PF13505"/>
    </source>
</evidence>
<protein>
    <submittedName>
        <fullName evidence="4">Outer membrane protein beta-barrel domain-containing protein</fullName>
    </submittedName>
</protein>
<dbReference type="Proteomes" id="UP000184418">
    <property type="component" value="Unassembled WGS sequence"/>
</dbReference>
<evidence type="ECO:0000256" key="2">
    <source>
        <dbReference type="SAM" id="SignalP"/>
    </source>
</evidence>
<dbReference type="EMBL" id="FQYN01000005">
    <property type="protein sequence ID" value="SHJ22638.1"/>
    <property type="molecule type" value="Genomic_DNA"/>
</dbReference>
<feature type="signal peptide" evidence="2">
    <location>
        <begin position="1"/>
        <end position="21"/>
    </location>
</feature>
<evidence type="ECO:0000313" key="4">
    <source>
        <dbReference type="EMBL" id="SHJ22638.1"/>
    </source>
</evidence>
<dbReference type="STRING" id="1121955.SAMN02745146_2539"/>
<accession>A0A1M6HKC6</accession>
<dbReference type="RefSeq" id="WP_073109806.1">
    <property type="nucleotide sequence ID" value="NZ_FQYN01000005.1"/>
</dbReference>